<dbReference type="InterPro" id="IPR000160">
    <property type="entry name" value="GGDEF_dom"/>
</dbReference>
<dbReference type="GO" id="GO:1902201">
    <property type="term" value="P:negative regulation of bacterial-type flagellum-dependent cell motility"/>
    <property type="evidence" value="ECO:0007669"/>
    <property type="project" value="TreeGrafter"/>
</dbReference>
<dbReference type="EC" id="2.7.7.65" evidence="1"/>
<dbReference type="RefSeq" id="WP_212687474.1">
    <property type="nucleotide sequence ID" value="NZ_JAGSPN010000005.1"/>
</dbReference>
<dbReference type="NCBIfam" id="TIGR00254">
    <property type="entry name" value="GGDEF"/>
    <property type="match status" value="1"/>
</dbReference>
<dbReference type="InterPro" id="IPR007435">
    <property type="entry name" value="DUF484"/>
</dbReference>
<dbReference type="SUPFAM" id="SSF55073">
    <property type="entry name" value="Nucleotide cyclase"/>
    <property type="match status" value="1"/>
</dbReference>
<dbReference type="InterPro" id="IPR029787">
    <property type="entry name" value="Nucleotide_cyclase"/>
</dbReference>
<gene>
    <name evidence="4" type="ORF">KDM89_08240</name>
</gene>
<evidence type="ECO:0000256" key="2">
    <source>
        <dbReference type="ARBA" id="ARBA00034247"/>
    </source>
</evidence>
<feature type="domain" description="GGDEF" evidence="3">
    <location>
        <begin position="236"/>
        <end position="374"/>
    </location>
</feature>
<comment type="caution">
    <text evidence="4">The sequence shown here is derived from an EMBL/GenBank/DDBJ whole genome shotgun (WGS) entry which is preliminary data.</text>
</comment>
<dbReference type="PANTHER" id="PTHR45138">
    <property type="entry name" value="REGULATORY COMPONENTS OF SENSORY TRANSDUCTION SYSTEM"/>
    <property type="match status" value="1"/>
</dbReference>
<dbReference type="PROSITE" id="PS50887">
    <property type="entry name" value="GGDEF"/>
    <property type="match status" value="1"/>
</dbReference>
<dbReference type="EMBL" id="JAGSPN010000005">
    <property type="protein sequence ID" value="MBR7782126.1"/>
    <property type="molecule type" value="Genomic_DNA"/>
</dbReference>
<evidence type="ECO:0000259" key="3">
    <source>
        <dbReference type="PROSITE" id="PS50887"/>
    </source>
</evidence>
<dbReference type="SUPFAM" id="SSF55781">
    <property type="entry name" value="GAF domain-like"/>
    <property type="match status" value="1"/>
</dbReference>
<accession>A0A941I5Z0</accession>
<dbReference type="SMART" id="SM00267">
    <property type="entry name" value="GGDEF"/>
    <property type="match status" value="1"/>
</dbReference>
<dbReference type="SMART" id="SM00065">
    <property type="entry name" value="GAF"/>
    <property type="match status" value="1"/>
</dbReference>
<dbReference type="FunFam" id="3.30.70.270:FF:000001">
    <property type="entry name" value="Diguanylate cyclase domain protein"/>
    <property type="match status" value="1"/>
</dbReference>
<dbReference type="GO" id="GO:0052621">
    <property type="term" value="F:diguanylate cyclase activity"/>
    <property type="evidence" value="ECO:0007669"/>
    <property type="project" value="UniProtKB-EC"/>
</dbReference>
<dbReference type="GO" id="GO:0005886">
    <property type="term" value="C:plasma membrane"/>
    <property type="evidence" value="ECO:0007669"/>
    <property type="project" value="TreeGrafter"/>
</dbReference>
<name>A0A941I5Z0_9BURK</name>
<dbReference type="InterPro" id="IPR029016">
    <property type="entry name" value="GAF-like_dom_sf"/>
</dbReference>
<dbReference type="Pfam" id="PF00990">
    <property type="entry name" value="GGDEF"/>
    <property type="match status" value="1"/>
</dbReference>
<dbReference type="Gene3D" id="3.30.450.40">
    <property type="match status" value="1"/>
</dbReference>
<sequence length="374" mass="42793">MKSVPSPYPEFEIAELQRENQTLRQQLQQILEQAHRNQNIMERHQRFELDAIACTKFEELIAHIFNALAQTSELEMVTLMLLDPRQELAAMLADQRVELHAYPHLKLISNQRELGSSDLSVHKPVLGPYMSTRHDHLFRSWSARPRSVAAIPLRRQQKLIGFLNLGSQHAERFQRSMATDFIERLGSVIAIALENVLNNEKLVYIGLTDPLTKISNRRYVEQRMLEEINRARRQHYSIACMFLDIDFFKRINDQFGHQGGDDVLCEVAARIKAELRLSDTLGRFGGEEFVALLINTRLEDALQVAERIRRSIAGTACRLSDGSRCQTSISIGLTIMDPLLHRGEVSAVARDMLSRADQALYGAKHHGRNQVCYQ</sequence>
<proteinExistence type="predicted"/>
<dbReference type="InterPro" id="IPR050469">
    <property type="entry name" value="Diguanylate_Cyclase"/>
</dbReference>
<dbReference type="InterPro" id="IPR043128">
    <property type="entry name" value="Rev_trsase/Diguanyl_cyclase"/>
</dbReference>
<evidence type="ECO:0000256" key="1">
    <source>
        <dbReference type="ARBA" id="ARBA00012528"/>
    </source>
</evidence>
<dbReference type="Pfam" id="PF04340">
    <property type="entry name" value="DUF484"/>
    <property type="match status" value="1"/>
</dbReference>
<dbReference type="GO" id="GO:0043709">
    <property type="term" value="P:cell adhesion involved in single-species biofilm formation"/>
    <property type="evidence" value="ECO:0007669"/>
    <property type="project" value="TreeGrafter"/>
</dbReference>
<keyword evidence="5" id="KW-1185">Reference proteome</keyword>
<dbReference type="Gene3D" id="3.30.70.270">
    <property type="match status" value="1"/>
</dbReference>
<dbReference type="PANTHER" id="PTHR45138:SF9">
    <property type="entry name" value="DIGUANYLATE CYCLASE DGCM-RELATED"/>
    <property type="match status" value="1"/>
</dbReference>
<protein>
    <recommendedName>
        <fullName evidence="1">diguanylate cyclase</fullName>
        <ecNumber evidence="1">2.7.7.65</ecNumber>
    </recommendedName>
</protein>
<reference evidence="4" key="1">
    <citation type="submission" date="2021-04" db="EMBL/GenBank/DDBJ databases">
        <title>novel species isolated from subtropical streams in China.</title>
        <authorList>
            <person name="Lu H."/>
        </authorList>
    </citation>
    <scope>NUCLEOTIDE SEQUENCE</scope>
    <source>
        <strain evidence="4">LFS511W</strain>
    </source>
</reference>
<evidence type="ECO:0000313" key="5">
    <source>
        <dbReference type="Proteomes" id="UP000680067"/>
    </source>
</evidence>
<evidence type="ECO:0000313" key="4">
    <source>
        <dbReference type="EMBL" id="MBR7782126.1"/>
    </source>
</evidence>
<dbReference type="CDD" id="cd01949">
    <property type="entry name" value="GGDEF"/>
    <property type="match status" value="1"/>
</dbReference>
<dbReference type="InterPro" id="IPR003018">
    <property type="entry name" value="GAF"/>
</dbReference>
<dbReference type="Proteomes" id="UP000680067">
    <property type="component" value="Unassembled WGS sequence"/>
</dbReference>
<dbReference type="AlphaFoldDB" id="A0A941I5Z0"/>
<comment type="catalytic activity">
    <reaction evidence="2">
        <text>2 GTP = 3',3'-c-di-GMP + 2 diphosphate</text>
        <dbReference type="Rhea" id="RHEA:24898"/>
        <dbReference type="ChEBI" id="CHEBI:33019"/>
        <dbReference type="ChEBI" id="CHEBI:37565"/>
        <dbReference type="ChEBI" id="CHEBI:58805"/>
        <dbReference type="EC" id="2.7.7.65"/>
    </reaction>
</comment>
<organism evidence="4 5">
    <name type="scientific">Undibacterium luofuense</name>
    <dbReference type="NCBI Taxonomy" id="2828733"/>
    <lineage>
        <taxon>Bacteria</taxon>
        <taxon>Pseudomonadati</taxon>
        <taxon>Pseudomonadota</taxon>
        <taxon>Betaproteobacteria</taxon>
        <taxon>Burkholderiales</taxon>
        <taxon>Oxalobacteraceae</taxon>
        <taxon>Undibacterium</taxon>
    </lineage>
</organism>